<evidence type="ECO:0000313" key="2">
    <source>
        <dbReference type="EMBL" id="RDB59814.1"/>
    </source>
</evidence>
<dbReference type="EMBL" id="PPTO01000004">
    <property type="protein sequence ID" value="RDB59814.1"/>
    <property type="molecule type" value="Genomic_DNA"/>
</dbReference>
<gene>
    <name evidence="2" type="ORF">C1881_03820</name>
</gene>
<protein>
    <submittedName>
        <fullName evidence="2">Uncharacterized protein</fullName>
    </submittedName>
</protein>
<keyword evidence="1" id="KW-0175">Coiled coil</keyword>
<dbReference type="Proteomes" id="UP000253975">
    <property type="component" value="Unassembled WGS sequence"/>
</dbReference>
<evidence type="ECO:0000256" key="1">
    <source>
        <dbReference type="SAM" id="Coils"/>
    </source>
</evidence>
<proteinExistence type="predicted"/>
<sequence length="171" mass="18592">MTMNDEELFEHLQELVAELPAMQEKGAVLARARAAAEVAKRAHYYEGQQNELNGILSEMAEHERQRAIAIEQGDREREEAQRALILTCGTQRGIRKGAADAAKRELDQALSDGGFASCEEARAVRLSEPDLASLSAEIEAYQADYAETLAACERIEAAEAASADAEGVEEA</sequence>
<comment type="caution">
    <text evidence="2">The sequence shown here is derived from an EMBL/GenBank/DDBJ whole genome shotgun (WGS) entry which is preliminary data.</text>
</comment>
<dbReference type="AlphaFoldDB" id="A0A369LKV5"/>
<reference evidence="2 3" key="1">
    <citation type="journal article" date="2018" name="Elife">
        <title>Discovery and characterization of a prevalent human gut bacterial enzyme sufficient for the inactivation of a family of plant toxins.</title>
        <authorList>
            <person name="Koppel N."/>
            <person name="Bisanz J.E."/>
            <person name="Pandelia M.E."/>
            <person name="Turnbaugh P.J."/>
            <person name="Balskus E.P."/>
        </authorList>
    </citation>
    <scope>NUCLEOTIDE SEQUENCE [LARGE SCALE GENOMIC DNA]</scope>
    <source>
        <strain evidence="2 3">OB21 GAM31</strain>
    </source>
</reference>
<dbReference type="RefSeq" id="WP_114615206.1">
    <property type="nucleotide sequence ID" value="NZ_DBEZRV010000031.1"/>
</dbReference>
<organism evidence="2 3">
    <name type="scientific">Slackia isoflavoniconvertens</name>
    <dbReference type="NCBI Taxonomy" id="572010"/>
    <lineage>
        <taxon>Bacteria</taxon>
        <taxon>Bacillati</taxon>
        <taxon>Actinomycetota</taxon>
        <taxon>Coriobacteriia</taxon>
        <taxon>Eggerthellales</taxon>
        <taxon>Eggerthellaceae</taxon>
        <taxon>Slackia</taxon>
    </lineage>
</organism>
<accession>A0A369LKV5</accession>
<name>A0A369LKV5_9ACTN</name>
<feature type="coiled-coil region" evidence="1">
    <location>
        <begin position="131"/>
        <end position="158"/>
    </location>
</feature>
<evidence type="ECO:0000313" key="3">
    <source>
        <dbReference type="Proteomes" id="UP000253975"/>
    </source>
</evidence>